<feature type="domain" description="4Fe-4S ferredoxin-type" evidence="3">
    <location>
        <begin position="32"/>
        <end position="61"/>
    </location>
</feature>
<organism evidence="4">
    <name type="scientific">Hexamita inflata</name>
    <dbReference type="NCBI Taxonomy" id="28002"/>
    <lineage>
        <taxon>Eukaryota</taxon>
        <taxon>Metamonada</taxon>
        <taxon>Diplomonadida</taxon>
        <taxon>Hexamitidae</taxon>
        <taxon>Hexamitinae</taxon>
        <taxon>Hexamita</taxon>
    </lineage>
</organism>
<dbReference type="PANTHER" id="PTHR43673:SF10">
    <property type="entry name" value="NADH DEHYDROGENASE_NAD(P)H NITROREDUCTASE XCC3605-RELATED"/>
    <property type="match status" value="1"/>
</dbReference>
<dbReference type="EMBL" id="CAXDID020000144">
    <property type="protein sequence ID" value="CAL6039899.1"/>
    <property type="molecule type" value="Genomic_DNA"/>
</dbReference>
<dbReference type="Pfam" id="PF12838">
    <property type="entry name" value="Fer4_7"/>
    <property type="match status" value="1"/>
</dbReference>
<keyword evidence="6" id="KW-1185">Reference proteome</keyword>
<gene>
    <name evidence="4" type="ORF">HINF_LOCUS35787</name>
    <name evidence="5" type="ORF">HINF_LOCUS38072</name>
</gene>
<evidence type="ECO:0000256" key="1">
    <source>
        <dbReference type="ARBA" id="ARBA00007118"/>
    </source>
</evidence>
<reference evidence="4" key="1">
    <citation type="submission" date="2023-06" db="EMBL/GenBank/DDBJ databases">
        <authorList>
            <person name="Kurt Z."/>
        </authorList>
    </citation>
    <scope>NUCLEOTIDE SEQUENCE</scope>
</reference>
<comment type="similarity">
    <text evidence="1">Belongs to the nitroreductase family.</text>
</comment>
<dbReference type="Gene3D" id="3.30.70.20">
    <property type="match status" value="1"/>
</dbReference>
<dbReference type="Proteomes" id="UP001642409">
    <property type="component" value="Unassembled WGS sequence"/>
</dbReference>
<dbReference type="Pfam" id="PF00881">
    <property type="entry name" value="Nitroreductase"/>
    <property type="match status" value="1"/>
</dbReference>
<protein>
    <submittedName>
        <fullName evidence="4">Nitroreductase Fd-NR2</fullName>
    </submittedName>
    <submittedName>
        <fullName evidence="5">Nitroreductase_Fd-NR2</fullName>
    </submittedName>
</protein>
<evidence type="ECO:0000259" key="3">
    <source>
        <dbReference type="PROSITE" id="PS51379"/>
    </source>
</evidence>
<evidence type="ECO:0000313" key="5">
    <source>
        <dbReference type="EMBL" id="CAL6039899.1"/>
    </source>
</evidence>
<dbReference type="InterPro" id="IPR000415">
    <property type="entry name" value="Nitroreductase-like"/>
</dbReference>
<dbReference type="InterPro" id="IPR017900">
    <property type="entry name" value="4Fe4S_Fe_S_CS"/>
</dbReference>
<dbReference type="AlphaFoldDB" id="A0AA86Q1U6"/>
<comment type="caution">
    <text evidence="4">The sequence shown here is derived from an EMBL/GenBank/DDBJ whole genome shotgun (WGS) entry which is preliminary data.</text>
</comment>
<keyword evidence="2" id="KW-0560">Oxidoreductase</keyword>
<dbReference type="SUPFAM" id="SSF54862">
    <property type="entry name" value="4Fe-4S ferredoxins"/>
    <property type="match status" value="1"/>
</dbReference>
<dbReference type="InterPro" id="IPR017896">
    <property type="entry name" value="4Fe4S_Fe-S-bd"/>
</dbReference>
<dbReference type="EMBL" id="CATOUU010000787">
    <property type="protein sequence ID" value="CAI9948142.1"/>
    <property type="molecule type" value="Genomic_DNA"/>
</dbReference>
<evidence type="ECO:0000313" key="6">
    <source>
        <dbReference type="Proteomes" id="UP001642409"/>
    </source>
</evidence>
<dbReference type="SUPFAM" id="SSF55469">
    <property type="entry name" value="FMN-dependent nitroreductase-like"/>
    <property type="match status" value="1"/>
</dbReference>
<dbReference type="PANTHER" id="PTHR43673">
    <property type="entry name" value="NAD(P)H NITROREDUCTASE YDGI-RELATED"/>
    <property type="match status" value="1"/>
</dbReference>
<evidence type="ECO:0000313" key="4">
    <source>
        <dbReference type="EMBL" id="CAI9948142.1"/>
    </source>
</evidence>
<feature type="domain" description="4Fe-4S ferredoxin-type" evidence="3">
    <location>
        <begin position="3"/>
        <end position="31"/>
    </location>
</feature>
<dbReference type="PROSITE" id="PS51379">
    <property type="entry name" value="4FE4S_FER_2"/>
    <property type="match status" value="2"/>
</dbReference>
<sequence>MSVKFKIQDDKCTQCNKCVEVCAPKCLTLVNSTVVIKEDKCMKCGHCFSICPTGAISLFDVSPEIEVLSSDPVLRAIQSRHSIRSYKAEPFTAEELTEMLQVMKYAPSAMNARKTRYAVINREKLVKMIALCGEALMETYPGMKAMFQRNADPIFRGAPHMLISIESGNTSQDGIIAISEFELYAVSKGVATCNSGFFMSSANHALVRENLEIKEGETITACLLFGKPDIQFVRPVARPPLVIEIQ</sequence>
<proteinExistence type="inferred from homology"/>
<evidence type="ECO:0000256" key="2">
    <source>
        <dbReference type="ARBA" id="ARBA00023002"/>
    </source>
</evidence>
<dbReference type="Gene3D" id="3.40.109.10">
    <property type="entry name" value="NADH Oxidase"/>
    <property type="match status" value="1"/>
</dbReference>
<name>A0AA86Q1U6_9EUKA</name>
<reference evidence="5 6" key="2">
    <citation type="submission" date="2024-07" db="EMBL/GenBank/DDBJ databases">
        <authorList>
            <person name="Akdeniz Z."/>
        </authorList>
    </citation>
    <scope>NUCLEOTIDE SEQUENCE [LARGE SCALE GENOMIC DNA]</scope>
</reference>
<dbReference type="InterPro" id="IPR029479">
    <property type="entry name" value="Nitroreductase"/>
</dbReference>
<accession>A0AA86Q1U6</accession>
<dbReference type="GO" id="GO:0016491">
    <property type="term" value="F:oxidoreductase activity"/>
    <property type="evidence" value="ECO:0007669"/>
    <property type="project" value="UniProtKB-KW"/>
</dbReference>
<dbReference type="PROSITE" id="PS00198">
    <property type="entry name" value="4FE4S_FER_1"/>
    <property type="match status" value="1"/>
</dbReference>